<proteinExistence type="predicted"/>
<sequence length="211" mass="22767">MPINDEFQLTFVQRVHDTRLTNVFTYQQTSADGTGDAKLALGTGWFASTAHADYVALLGPKWTDKCAAIRKLNVPGQDYFRVEASPDVGGAVDTLNPATAIQLVMYPAGSGPGQQGSVYISGAPTGDEDRNNLAQPRHATYVAWSAKFIIPIINSGYTFQMGLPSRPFIAAGPGDPPDPPGQSALAFRPFVLSDVRVPLTKIRSRRLDTRC</sequence>
<accession>X1A7U5</accession>
<gene>
    <name evidence="1" type="ORF">S01H4_04727</name>
</gene>
<comment type="caution">
    <text evidence="1">The sequence shown here is derived from an EMBL/GenBank/DDBJ whole genome shotgun (WGS) entry which is preliminary data.</text>
</comment>
<organism evidence="1">
    <name type="scientific">marine sediment metagenome</name>
    <dbReference type="NCBI Taxonomy" id="412755"/>
    <lineage>
        <taxon>unclassified sequences</taxon>
        <taxon>metagenomes</taxon>
        <taxon>ecological metagenomes</taxon>
    </lineage>
</organism>
<reference evidence="1" key="1">
    <citation type="journal article" date="2014" name="Front. Microbiol.">
        <title>High frequency of phylogenetically diverse reductive dehalogenase-homologous genes in deep subseafloor sedimentary metagenomes.</title>
        <authorList>
            <person name="Kawai M."/>
            <person name="Futagami T."/>
            <person name="Toyoda A."/>
            <person name="Takaki Y."/>
            <person name="Nishi S."/>
            <person name="Hori S."/>
            <person name="Arai W."/>
            <person name="Tsubouchi T."/>
            <person name="Morono Y."/>
            <person name="Uchiyama I."/>
            <person name="Ito T."/>
            <person name="Fujiyama A."/>
            <person name="Inagaki F."/>
            <person name="Takami H."/>
        </authorList>
    </citation>
    <scope>NUCLEOTIDE SEQUENCE</scope>
    <source>
        <strain evidence="1">Expedition CK06-06</strain>
    </source>
</reference>
<dbReference type="AlphaFoldDB" id="X1A7U5"/>
<protein>
    <submittedName>
        <fullName evidence="1">Uncharacterized protein</fullName>
    </submittedName>
</protein>
<name>X1A7U5_9ZZZZ</name>
<dbReference type="EMBL" id="BART01001294">
    <property type="protein sequence ID" value="GAG66202.1"/>
    <property type="molecule type" value="Genomic_DNA"/>
</dbReference>
<evidence type="ECO:0000313" key="1">
    <source>
        <dbReference type="EMBL" id="GAG66202.1"/>
    </source>
</evidence>